<comment type="caution">
    <text evidence="1">The sequence shown here is derived from an EMBL/GenBank/DDBJ whole genome shotgun (WGS) entry which is preliminary data.</text>
</comment>
<dbReference type="PROSITE" id="PS50005">
    <property type="entry name" value="TPR"/>
    <property type="match status" value="1"/>
</dbReference>
<proteinExistence type="predicted"/>
<dbReference type="InterPro" id="IPR011990">
    <property type="entry name" value="TPR-like_helical_dom_sf"/>
</dbReference>
<organism evidence="1">
    <name type="scientific">marine sediment metagenome</name>
    <dbReference type="NCBI Taxonomy" id="412755"/>
    <lineage>
        <taxon>unclassified sequences</taxon>
        <taxon>metagenomes</taxon>
        <taxon>ecological metagenomes</taxon>
    </lineage>
</organism>
<evidence type="ECO:0000313" key="1">
    <source>
        <dbReference type="EMBL" id="KKM83025.1"/>
    </source>
</evidence>
<dbReference type="InterPro" id="IPR019734">
    <property type="entry name" value="TPR_rpt"/>
</dbReference>
<dbReference type="SMART" id="SM00028">
    <property type="entry name" value="TPR"/>
    <property type="match status" value="3"/>
</dbReference>
<dbReference type="AlphaFoldDB" id="A0A0F9N2L7"/>
<sequence length="386" mass="43908">MIFIKIVISITFLFLIGCNTTKVQQVEQQVGLEQLLNHSLFNELDTPSEHSIFELPDAEKEMFLAYAENQKLSHIRDDRIIYNYLESQIANFKYHGDTLTSAQTLKRSQGNCISLAILTQSYAQALGLETSFQEVTSKPIYAKENNVVYVANHFRTKVYAPKVEKKDDNIIEFFRAGTLIDYFPTNRSFYSSSADYNDLVSKFYSNLAATALADKQLDIAYSLILQANKFTPNDAELFNIAGILHRRAGDLQSAKNIYQTALSNNEISINLISNYQLLAEELGDKELVKELTSQLVNKEKDPYELLVIAKNNLQAGHAHQAKAHLEQAITKAPYIAELYLELAKVRYQQGNIKQTQTLLEKAIELERDNQKLDVYQAKLLSLQMDK</sequence>
<gene>
    <name evidence="1" type="ORF">LCGC14_1313560</name>
</gene>
<dbReference type="Pfam" id="PF14559">
    <property type="entry name" value="TPR_19"/>
    <property type="match status" value="1"/>
</dbReference>
<dbReference type="EMBL" id="LAZR01007775">
    <property type="protein sequence ID" value="KKM83025.1"/>
    <property type="molecule type" value="Genomic_DNA"/>
</dbReference>
<accession>A0A0F9N2L7</accession>
<protein>
    <submittedName>
        <fullName evidence="1">Uncharacterized protein</fullName>
    </submittedName>
</protein>
<name>A0A0F9N2L7_9ZZZZ</name>
<reference evidence="1" key="1">
    <citation type="journal article" date="2015" name="Nature">
        <title>Complex archaea that bridge the gap between prokaryotes and eukaryotes.</title>
        <authorList>
            <person name="Spang A."/>
            <person name="Saw J.H."/>
            <person name="Jorgensen S.L."/>
            <person name="Zaremba-Niedzwiedzka K."/>
            <person name="Martijn J."/>
            <person name="Lind A.E."/>
            <person name="van Eijk R."/>
            <person name="Schleper C."/>
            <person name="Guy L."/>
            <person name="Ettema T.J."/>
        </authorList>
    </citation>
    <scope>NUCLEOTIDE SEQUENCE</scope>
</reference>
<dbReference type="PROSITE" id="PS51257">
    <property type="entry name" value="PROKAR_LIPOPROTEIN"/>
    <property type="match status" value="1"/>
</dbReference>
<dbReference type="Gene3D" id="1.25.40.10">
    <property type="entry name" value="Tetratricopeptide repeat domain"/>
    <property type="match status" value="2"/>
</dbReference>
<dbReference type="SUPFAM" id="SSF48452">
    <property type="entry name" value="TPR-like"/>
    <property type="match status" value="1"/>
</dbReference>